<proteinExistence type="predicted"/>
<dbReference type="InterPro" id="IPR052432">
    <property type="entry name" value="PITP/CRAL-TRIO"/>
</dbReference>
<evidence type="ECO:0000259" key="1">
    <source>
        <dbReference type="PROSITE" id="PS50191"/>
    </source>
</evidence>
<evidence type="ECO:0000313" key="3">
    <source>
        <dbReference type="Proteomes" id="UP001139887"/>
    </source>
</evidence>
<dbReference type="Pfam" id="PF00650">
    <property type="entry name" value="CRAL_TRIO"/>
    <property type="match status" value="1"/>
</dbReference>
<dbReference type="Gene3D" id="3.40.525.10">
    <property type="entry name" value="CRAL-TRIO lipid binding domain"/>
    <property type="match status" value="1"/>
</dbReference>
<protein>
    <submittedName>
        <fullName evidence="2">Phosphatidylinositol transfer protein csr1</fullName>
    </submittedName>
</protein>
<dbReference type="PROSITE" id="PS50191">
    <property type="entry name" value="CRAL_TRIO"/>
    <property type="match status" value="1"/>
</dbReference>
<dbReference type="InterPro" id="IPR011074">
    <property type="entry name" value="CRAL/TRIO_N_dom"/>
</dbReference>
<dbReference type="InterPro" id="IPR001251">
    <property type="entry name" value="CRAL-TRIO_dom"/>
</dbReference>
<dbReference type="PANTHER" id="PTHR46590">
    <property type="entry name" value="PHOSPHATIDYLINOSITOL TRANSFER PROTEIN CSR1-RELATED"/>
    <property type="match status" value="1"/>
</dbReference>
<comment type="caution">
    <text evidence="2">The sequence shown here is derived from an EMBL/GenBank/DDBJ whole genome shotgun (WGS) entry which is preliminary data.</text>
</comment>
<dbReference type="SUPFAM" id="SSF52087">
    <property type="entry name" value="CRAL/TRIO domain"/>
    <property type="match status" value="1"/>
</dbReference>
<dbReference type="SMART" id="SM00516">
    <property type="entry name" value="SEC14"/>
    <property type="match status" value="1"/>
</dbReference>
<reference evidence="2" key="1">
    <citation type="submission" date="2022-07" db="EMBL/GenBank/DDBJ databases">
        <title>Phylogenomic reconstructions and comparative analyses of Kickxellomycotina fungi.</title>
        <authorList>
            <person name="Reynolds N.K."/>
            <person name="Stajich J.E."/>
            <person name="Barry K."/>
            <person name="Grigoriev I.V."/>
            <person name="Crous P."/>
            <person name="Smith M.E."/>
        </authorList>
    </citation>
    <scope>NUCLEOTIDE SEQUENCE</scope>
    <source>
        <strain evidence="2">NRRL 1566</strain>
    </source>
</reference>
<name>A0A9W8IB63_9FUNG</name>
<dbReference type="PANTHER" id="PTHR46590:SF1">
    <property type="entry name" value="PHOSPHATIDYLINOSITOL TRANSFER PROTEIN CSR1"/>
    <property type="match status" value="1"/>
</dbReference>
<accession>A0A9W8IB63</accession>
<dbReference type="InterPro" id="IPR036273">
    <property type="entry name" value="CRAL/TRIO_N_dom_sf"/>
</dbReference>
<dbReference type="SUPFAM" id="SSF46938">
    <property type="entry name" value="CRAL/TRIO N-terminal domain"/>
    <property type="match status" value="1"/>
</dbReference>
<dbReference type="OrthoDB" id="43460at2759"/>
<dbReference type="CDD" id="cd00170">
    <property type="entry name" value="SEC14"/>
    <property type="match status" value="1"/>
</dbReference>
<dbReference type="InterPro" id="IPR036865">
    <property type="entry name" value="CRAL-TRIO_dom_sf"/>
</dbReference>
<organism evidence="2 3">
    <name type="scientific">Coemansia brasiliensis</name>
    <dbReference type="NCBI Taxonomy" id="2650707"/>
    <lineage>
        <taxon>Eukaryota</taxon>
        <taxon>Fungi</taxon>
        <taxon>Fungi incertae sedis</taxon>
        <taxon>Zoopagomycota</taxon>
        <taxon>Kickxellomycotina</taxon>
        <taxon>Kickxellomycetes</taxon>
        <taxon>Kickxellales</taxon>
        <taxon>Kickxellaceae</taxon>
        <taxon>Coemansia</taxon>
    </lineage>
</organism>
<keyword evidence="3" id="KW-1185">Reference proteome</keyword>
<dbReference type="SMART" id="SM01100">
    <property type="entry name" value="CRAL_TRIO_N"/>
    <property type="match status" value="1"/>
</dbReference>
<dbReference type="AlphaFoldDB" id="A0A9W8IB63"/>
<feature type="domain" description="CRAL-TRIO" evidence="1">
    <location>
        <begin position="202"/>
        <end position="345"/>
    </location>
</feature>
<gene>
    <name evidence="2" type="primary">CSR1_1</name>
    <name evidence="2" type="ORF">IWW36_000322</name>
</gene>
<evidence type="ECO:0000313" key="2">
    <source>
        <dbReference type="EMBL" id="KAJ2852435.1"/>
    </source>
</evidence>
<sequence length="425" mass="48247">MTVADTLDIQQIYKQGIEQTNGTVGHLDNSQEQALKALWARLFEHFDKTQEKPILVEKSLVAKSGLAKDGISGDDSSAIEKWYSENKSKVTDIKHQLVRDKLYLEGNHEPLVPANFAPLFGDPSDSRTFYNAFWQAALRHRSPDTYLLGFLKSSEWDVNKAFSRLEHSINRRIQQDIDRLMWEGDLIQNCGITEKGLCIQTGKDKFGSPVFIVTVRLNVPKERTEADVEKFAAYSLEKAAQLARNYNDRALLLYDFTGFKLENVDTAFSKTIITTIQELYPHTFGATLLFVNSWLFSGIWKVIRGWMDPMVARRTTIVKDIKALQEFIDLSQIPASMGGELKKEFKYVYPRKEENDKMADQAGRLKAERQLATAVDSFVSETRKWTEGSDVAGHNADPRAQAAAAFDSAATELDPFIRARFVEER</sequence>
<dbReference type="Proteomes" id="UP001139887">
    <property type="component" value="Unassembled WGS sequence"/>
</dbReference>
<dbReference type="EMBL" id="JANBUW010000003">
    <property type="protein sequence ID" value="KAJ2852435.1"/>
    <property type="molecule type" value="Genomic_DNA"/>
</dbReference>
<dbReference type="Gene3D" id="1.10.8.20">
    <property type="entry name" value="N-terminal domain of phosphatidylinositol transfer protein sec14p"/>
    <property type="match status" value="1"/>
</dbReference>